<dbReference type="SUPFAM" id="SSF56112">
    <property type="entry name" value="Protein kinase-like (PK-like)"/>
    <property type="match status" value="1"/>
</dbReference>
<sequence>MGNSGGGGSKDGVEDKFILANPMGVHGFGGSGICCINGKAFFYTRDKVDEIMANEQGFKLSPPLGEGRGGEFFVDGSGNIDGDDSWTSFTSISILQWLQGNGYSLSFTFVSPKDLKPFSRSERIFSRRVVWKVEWFFVKKYFDHSIATHSRGFLADPEMVTNEMSVAAQVSGHKNSLKLLGCCLETQIPTLVFEFPMNGNLGDQLRSNPTGLSWKSRLKIANEIASVLTYLHTAFPRPIIHRDIYPGNFYLDQDLCAKLSDFTLCMALPEGKTQVQSLRISGTVGYLAPEVLRLCVYSEKSDVFGFGLLLFDLLTGKDYRELVVSKGSMDDLKEDYLMDCIQSYIRNHGINGL</sequence>
<dbReference type="GO" id="GO:0004672">
    <property type="term" value="F:protein kinase activity"/>
    <property type="evidence" value="ECO:0007669"/>
    <property type="project" value="InterPro"/>
</dbReference>
<dbReference type="EMBL" id="QGNW01001749">
    <property type="protein sequence ID" value="RVW31556.1"/>
    <property type="molecule type" value="Genomic_DNA"/>
</dbReference>
<evidence type="ECO:0000256" key="2">
    <source>
        <dbReference type="ARBA" id="ARBA00022840"/>
    </source>
</evidence>
<dbReference type="InterPro" id="IPR011009">
    <property type="entry name" value="Kinase-like_dom_sf"/>
</dbReference>
<dbReference type="GO" id="GO:0007166">
    <property type="term" value="P:cell surface receptor signaling pathway"/>
    <property type="evidence" value="ECO:0007669"/>
    <property type="project" value="InterPro"/>
</dbReference>
<gene>
    <name evidence="4" type="primary">ZED1_10</name>
    <name evidence="4" type="ORF">CK203_087922</name>
</gene>
<organism evidence="4 5">
    <name type="scientific">Vitis vinifera</name>
    <name type="common">Grape</name>
    <dbReference type="NCBI Taxonomy" id="29760"/>
    <lineage>
        <taxon>Eukaryota</taxon>
        <taxon>Viridiplantae</taxon>
        <taxon>Streptophyta</taxon>
        <taxon>Embryophyta</taxon>
        <taxon>Tracheophyta</taxon>
        <taxon>Spermatophyta</taxon>
        <taxon>Magnoliopsida</taxon>
        <taxon>eudicotyledons</taxon>
        <taxon>Gunneridae</taxon>
        <taxon>Pentapetalae</taxon>
        <taxon>rosids</taxon>
        <taxon>Vitales</taxon>
        <taxon>Vitaceae</taxon>
        <taxon>Viteae</taxon>
        <taxon>Vitis</taxon>
    </lineage>
</organism>
<keyword evidence="2" id="KW-0067">ATP-binding</keyword>
<dbReference type="PANTHER" id="PTHR27005">
    <property type="entry name" value="WALL-ASSOCIATED RECEPTOR KINASE-LIKE 21"/>
    <property type="match status" value="1"/>
</dbReference>
<evidence type="ECO:0000256" key="1">
    <source>
        <dbReference type="ARBA" id="ARBA00022741"/>
    </source>
</evidence>
<keyword evidence="1" id="KW-0547">Nucleotide-binding</keyword>
<reference evidence="4 5" key="1">
    <citation type="journal article" date="2018" name="PLoS Genet.">
        <title>Population sequencing reveals clonal diversity and ancestral inbreeding in the grapevine cultivar Chardonnay.</title>
        <authorList>
            <person name="Roach M.J."/>
            <person name="Johnson D.L."/>
            <person name="Bohlmann J."/>
            <person name="van Vuuren H.J."/>
            <person name="Jones S.J."/>
            <person name="Pretorius I.S."/>
            <person name="Schmidt S.A."/>
            <person name="Borneman A.R."/>
        </authorList>
    </citation>
    <scope>NUCLEOTIDE SEQUENCE [LARGE SCALE GENOMIC DNA]</scope>
    <source>
        <strain evidence="5">cv. Chardonnay</strain>
        <tissue evidence="4">Leaf</tissue>
    </source>
</reference>
<proteinExistence type="predicted"/>
<comment type="caution">
    <text evidence="4">The sequence shown here is derived from an EMBL/GenBank/DDBJ whole genome shotgun (WGS) entry which is preliminary data.</text>
</comment>
<protein>
    <submittedName>
        <fullName evidence="4">Non-functional pseudokinase ZED1</fullName>
    </submittedName>
</protein>
<name>A0A438D7Y0_VITVI</name>
<feature type="domain" description="Protein kinase" evidence="3">
    <location>
        <begin position="58"/>
        <end position="353"/>
    </location>
</feature>
<dbReference type="AlphaFoldDB" id="A0A438D7Y0"/>
<dbReference type="InterPro" id="IPR045274">
    <property type="entry name" value="WAK-like"/>
</dbReference>
<evidence type="ECO:0000259" key="3">
    <source>
        <dbReference type="PROSITE" id="PS50011"/>
    </source>
</evidence>
<dbReference type="GO" id="GO:0005524">
    <property type="term" value="F:ATP binding"/>
    <property type="evidence" value="ECO:0007669"/>
    <property type="project" value="UniProtKB-KW"/>
</dbReference>
<dbReference type="Pfam" id="PF07714">
    <property type="entry name" value="PK_Tyr_Ser-Thr"/>
    <property type="match status" value="1"/>
</dbReference>
<dbReference type="InterPro" id="IPR001245">
    <property type="entry name" value="Ser-Thr/Tyr_kinase_cat_dom"/>
</dbReference>
<dbReference type="PANTHER" id="PTHR27005:SF466">
    <property type="entry name" value="NON-FUNCTIONAL PSEUDOKINASE ZED1-LIKE"/>
    <property type="match status" value="1"/>
</dbReference>
<evidence type="ECO:0000313" key="5">
    <source>
        <dbReference type="Proteomes" id="UP000288805"/>
    </source>
</evidence>
<dbReference type="InterPro" id="IPR000719">
    <property type="entry name" value="Prot_kinase_dom"/>
</dbReference>
<dbReference type="PROSITE" id="PS50011">
    <property type="entry name" value="PROTEIN_KINASE_DOM"/>
    <property type="match status" value="1"/>
</dbReference>
<dbReference type="Proteomes" id="UP000288805">
    <property type="component" value="Unassembled WGS sequence"/>
</dbReference>
<dbReference type="Gene3D" id="1.10.510.10">
    <property type="entry name" value="Transferase(Phosphotransferase) domain 1"/>
    <property type="match status" value="1"/>
</dbReference>
<keyword evidence="4" id="KW-0808">Transferase</keyword>
<keyword evidence="4" id="KW-0418">Kinase</keyword>
<evidence type="ECO:0000313" key="4">
    <source>
        <dbReference type="EMBL" id="RVW31556.1"/>
    </source>
</evidence>
<accession>A0A438D7Y0</accession>